<gene>
    <name evidence="5" type="ORF">NA57DRAFT_35363</name>
</gene>
<name>A0A9P4M878_9PEZI</name>
<evidence type="ECO:0000256" key="2">
    <source>
        <dbReference type="ARBA" id="ARBA00011245"/>
    </source>
</evidence>
<dbReference type="SUPFAM" id="SSF51735">
    <property type="entry name" value="NAD(P)-binding Rossmann-fold domains"/>
    <property type="match status" value="1"/>
</dbReference>
<dbReference type="InterPro" id="IPR036291">
    <property type="entry name" value="NAD(P)-bd_dom_sf"/>
</dbReference>
<dbReference type="CDD" id="cd08249">
    <property type="entry name" value="enoyl_reductase_like"/>
    <property type="match status" value="1"/>
</dbReference>
<dbReference type="SMART" id="SM00829">
    <property type="entry name" value="PKS_ER"/>
    <property type="match status" value="1"/>
</dbReference>
<dbReference type="GO" id="GO:0016651">
    <property type="term" value="F:oxidoreductase activity, acting on NAD(P)H"/>
    <property type="evidence" value="ECO:0007669"/>
    <property type="project" value="InterPro"/>
</dbReference>
<evidence type="ECO:0000313" key="6">
    <source>
        <dbReference type="Proteomes" id="UP000799772"/>
    </source>
</evidence>
<dbReference type="PANTHER" id="PTHR45348">
    <property type="entry name" value="HYPOTHETICAL OXIDOREDUCTASE (EUROFUNG)"/>
    <property type="match status" value="1"/>
</dbReference>
<dbReference type="OrthoDB" id="3233595at2759"/>
<dbReference type="Gene3D" id="3.40.50.720">
    <property type="entry name" value="NAD(P)-binding Rossmann-like Domain"/>
    <property type="match status" value="1"/>
</dbReference>
<keyword evidence="6" id="KW-1185">Reference proteome</keyword>
<evidence type="ECO:0000259" key="4">
    <source>
        <dbReference type="SMART" id="SM00829"/>
    </source>
</evidence>
<dbReference type="Gene3D" id="3.90.180.10">
    <property type="entry name" value="Medium-chain alcohol dehydrogenases, catalytic domain"/>
    <property type="match status" value="1"/>
</dbReference>
<evidence type="ECO:0000256" key="1">
    <source>
        <dbReference type="ARBA" id="ARBA00008072"/>
    </source>
</evidence>
<evidence type="ECO:0000313" key="5">
    <source>
        <dbReference type="EMBL" id="KAF2101308.1"/>
    </source>
</evidence>
<dbReference type="InterPro" id="IPR047122">
    <property type="entry name" value="Trans-enoyl_RdTase-like"/>
</dbReference>
<feature type="domain" description="Enoyl reductase (ER)" evidence="4">
    <location>
        <begin position="13"/>
        <end position="335"/>
    </location>
</feature>
<sequence>MKEAILSVSKDAGVEVSIIDSPFPWPNPDEVQIKVVAVAMNPKDWSVKSVIWNEAPNNAGDDIAGIISAIGQGVLDFKIGQRVAALHPSMTRGGGFAEYAIAPAHSTFHIPNSVTFEEAATVPLAAMTAAMGLYLRMSLPQPCMPAHEAQKIPIVIYGSASSVGAFAVKLAILSGLHPIICVAGRGAEFVGSMIDKDKGDAVIDYREGDEAVVSGIQEALAAAGCPPTVAYVFDAISENGSHENIDQIISDTGVVTHVHQPDGYKKYRDGVRVTTTMVNDIFQSHQYAMDNAKDFGFMFSRYFGWLLKEGKLMPHPHEIVPGGLRGIKQAQEKLIRGEASAVKYVVRIADSVGYGPGHLLSLPY</sequence>
<dbReference type="AlphaFoldDB" id="A0A9P4M878"/>
<proteinExistence type="inferred from homology"/>
<dbReference type="Pfam" id="PF08240">
    <property type="entry name" value="ADH_N"/>
    <property type="match status" value="1"/>
</dbReference>
<dbReference type="InterPro" id="IPR011032">
    <property type="entry name" value="GroES-like_sf"/>
</dbReference>
<dbReference type="PANTHER" id="PTHR45348:SF5">
    <property type="entry name" value="OXIDOREDUCTASE, PUTATIVE (AFU_ORTHOLOGUE AFUA_8G01420)-RELATED"/>
    <property type="match status" value="1"/>
</dbReference>
<dbReference type="SUPFAM" id="SSF50129">
    <property type="entry name" value="GroES-like"/>
    <property type="match status" value="1"/>
</dbReference>
<protein>
    <submittedName>
        <fullName evidence="5">GroES-like protein</fullName>
    </submittedName>
</protein>
<comment type="subunit">
    <text evidence="2">Monomer.</text>
</comment>
<organism evidence="5 6">
    <name type="scientific">Rhizodiscina lignyota</name>
    <dbReference type="NCBI Taxonomy" id="1504668"/>
    <lineage>
        <taxon>Eukaryota</taxon>
        <taxon>Fungi</taxon>
        <taxon>Dikarya</taxon>
        <taxon>Ascomycota</taxon>
        <taxon>Pezizomycotina</taxon>
        <taxon>Dothideomycetes</taxon>
        <taxon>Pleosporomycetidae</taxon>
        <taxon>Aulographales</taxon>
        <taxon>Rhizodiscinaceae</taxon>
        <taxon>Rhizodiscina</taxon>
    </lineage>
</organism>
<keyword evidence="3" id="KW-0560">Oxidoreductase</keyword>
<accession>A0A9P4M878</accession>
<dbReference type="InterPro" id="IPR020843">
    <property type="entry name" value="ER"/>
</dbReference>
<evidence type="ECO:0000256" key="3">
    <source>
        <dbReference type="ARBA" id="ARBA00023002"/>
    </source>
</evidence>
<comment type="caution">
    <text evidence="5">The sequence shown here is derived from an EMBL/GenBank/DDBJ whole genome shotgun (WGS) entry which is preliminary data.</text>
</comment>
<dbReference type="Proteomes" id="UP000799772">
    <property type="component" value="Unassembled WGS sequence"/>
</dbReference>
<dbReference type="InterPro" id="IPR013154">
    <property type="entry name" value="ADH-like_N"/>
</dbReference>
<dbReference type="EMBL" id="ML978123">
    <property type="protein sequence ID" value="KAF2101308.1"/>
    <property type="molecule type" value="Genomic_DNA"/>
</dbReference>
<comment type="similarity">
    <text evidence="1">Belongs to the zinc-containing alcohol dehydrogenase family.</text>
</comment>
<reference evidence="5" key="1">
    <citation type="journal article" date="2020" name="Stud. Mycol.">
        <title>101 Dothideomycetes genomes: a test case for predicting lifestyles and emergence of pathogens.</title>
        <authorList>
            <person name="Haridas S."/>
            <person name="Albert R."/>
            <person name="Binder M."/>
            <person name="Bloem J."/>
            <person name="Labutti K."/>
            <person name="Salamov A."/>
            <person name="Andreopoulos B."/>
            <person name="Baker S."/>
            <person name="Barry K."/>
            <person name="Bills G."/>
            <person name="Bluhm B."/>
            <person name="Cannon C."/>
            <person name="Castanera R."/>
            <person name="Culley D."/>
            <person name="Daum C."/>
            <person name="Ezra D."/>
            <person name="Gonzalez J."/>
            <person name="Henrissat B."/>
            <person name="Kuo A."/>
            <person name="Liang C."/>
            <person name="Lipzen A."/>
            <person name="Lutzoni F."/>
            <person name="Magnuson J."/>
            <person name="Mondo S."/>
            <person name="Nolan M."/>
            <person name="Ohm R."/>
            <person name="Pangilinan J."/>
            <person name="Park H.-J."/>
            <person name="Ramirez L."/>
            <person name="Alfaro M."/>
            <person name="Sun H."/>
            <person name="Tritt A."/>
            <person name="Yoshinaga Y."/>
            <person name="Zwiers L.-H."/>
            <person name="Turgeon B."/>
            <person name="Goodwin S."/>
            <person name="Spatafora J."/>
            <person name="Crous P."/>
            <person name="Grigoriev I."/>
        </authorList>
    </citation>
    <scope>NUCLEOTIDE SEQUENCE</scope>
    <source>
        <strain evidence="5">CBS 133067</strain>
    </source>
</reference>